<dbReference type="OrthoDB" id="113791at2"/>
<dbReference type="SUPFAM" id="SSF49452">
    <property type="entry name" value="Starch-binding domain-like"/>
    <property type="match status" value="1"/>
</dbReference>
<keyword evidence="1" id="KW-0732">Signal</keyword>
<evidence type="ECO:0000256" key="1">
    <source>
        <dbReference type="SAM" id="SignalP"/>
    </source>
</evidence>
<dbReference type="SUPFAM" id="SSF49464">
    <property type="entry name" value="Carboxypeptidase regulatory domain-like"/>
    <property type="match status" value="1"/>
</dbReference>
<dbReference type="STRING" id="474950.SAMN05421771_0760"/>
<dbReference type="Gene3D" id="2.60.40.1120">
    <property type="entry name" value="Carboxypeptidase-like, regulatory domain"/>
    <property type="match status" value="2"/>
</dbReference>
<dbReference type="InterPro" id="IPR008969">
    <property type="entry name" value="CarboxyPept-like_regulatory"/>
</dbReference>
<protein>
    <submittedName>
        <fullName evidence="2">Carboxypeptidase regulatory-like domain-containing protein</fullName>
    </submittedName>
</protein>
<sequence>MQNLVRLLLLAVIASPLCVQKTLAQNPLAQNLPAQKPVAQKQPDPAPAPAPVPVASLHGIVRDEMTHKPLAGARVQLVWITPHSKIPRGTTTTSLPDGTYSFSQLTQHPYLLVATQPHYLRRTVFASPLGEGQLELLPGSDRAIDLSLLPEAAIDGTVTDASGAPIPGVSVAAIRERLTHGVLTYDYTDDGTHQTSPPAVTDPSGHYRIGSLPEGTYAVLALRDPLQTAPTPSATTAVDNGSLPVYLGGGFSLAHAARLTLNPGATYHANFRLTPHKRHMIRGALNFTVTPDPRFDQPIASLDEPFDGPRNFQPWNLTYDRRKATYELGPLVPGDYTLTLATGLDFEKDLYARKTITVADTDLDHVDLTLSPRFSLNVRIITNRILPRGEKAPLLRLHRDGDPFTESGVPIDRSGALAFLNLEPGHYTLHLIAQEGISIESARFAGQDVLARGLTLKGPSDAFLEVTLTPRPPR</sequence>
<keyword evidence="2" id="KW-0121">Carboxypeptidase</keyword>
<gene>
    <name evidence="2" type="ORF">SAMN05421771_0760</name>
</gene>
<dbReference type="EMBL" id="FOZL01000001">
    <property type="protein sequence ID" value="SFS03278.1"/>
    <property type="molecule type" value="Genomic_DNA"/>
</dbReference>
<dbReference type="GO" id="GO:0030246">
    <property type="term" value="F:carbohydrate binding"/>
    <property type="evidence" value="ECO:0007669"/>
    <property type="project" value="InterPro"/>
</dbReference>
<dbReference type="GO" id="GO:0004180">
    <property type="term" value="F:carboxypeptidase activity"/>
    <property type="evidence" value="ECO:0007669"/>
    <property type="project" value="UniProtKB-KW"/>
</dbReference>
<evidence type="ECO:0000313" key="3">
    <source>
        <dbReference type="Proteomes" id="UP000199024"/>
    </source>
</evidence>
<dbReference type="Proteomes" id="UP000199024">
    <property type="component" value="Unassembled WGS sequence"/>
</dbReference>
<keyword evidence="2" id="KW-0645">Protease</keyword>
<dbReference type="RefSeq" id="WP_089836745.1">
    <property type="nucleotide sequence ID" value="NZ_FOZL01000001.1"/>
</dbReference>
<dbReference type="Pfam" id="PF13620">
    <property type="entry name" value="CarboxypepD_reg"/>
    <property type="match status" value="2"/>
</dbReference>
<feature type="signal peptide" evidence="1">
    <location>
        <begin position="1"/>
        <end position="24"/>
    </location>
</feature>
<accession>A0A1I6LIT4</accession>
<reference evidence="2 3" key="1">
    <citation type="submission" date="2016-10" db="EMBL/GenBank/DDBJ databases">
        <authorList>
            <person name="de Groot N.N."/>
        </authorList>
    </citation>
    <scope>NUCLEOTIDE SEQUENCE [LARGE SCALE GENOMIC DNA]</scope>
    <source>
        <strain evidence="2 3">DSM 21001</strain>
    </source>
</reference>
<keyword evidence="2" id="KW-0378">Hydrolase</keyword>
<feature type="chain" id="PRO_5011653703" evidence="1">
    <location>
        <begin position="25"/>
        <end position="474"/>
    </location>
</feature>
<proteinExistence type="predicted"/>
<evidence type="ECO:0000313" key="2">
    <source>
        <dbReference type="EMBL" id="SFS03278.1"/>
    </source>
</evidence>
<name>A0A1I6LIT4_9BACT</name>
<keyword evidence="3" id="KW-1185">Reference proteome</keyword>
<dbReference type="AlphaFoldDB" id="A0A1I6LIT4"/>
<dbReference type="InterPro" id="IPR013784">
    <property type="entry name" value="Carb-bd-like_fold"/>
</dbReference>
<organism evidence="2 3">
    <name type="scientific">Granulicella pectinivorans</name>
    <dbReference type="NCBI Taxonomy" id="474950"/>
    <lineage>
        <taxon>Bacteria</taxon>
        <taxon>Pseudomonadati</taxon>
        <taxon>Acidobacteriota</taxon>
        <taxon>Terriglobia</taxon>
        <taxon>Terriglobales</taxon>
        <taxon>Acidobacteriaceae</taxon>
        <taxon>Granulicella</taxon>
    </lineage>
</organism>